<accession>A0A6I2R5I4</accession>
<name>A0A6I2R5I4_FLAPL</name>
<dbReference type="Proteomes" id="UP000434475">
    <property type="component" value="Unassembled WGS sequence"/>
</dbReference>
<reference evidence="1 2" key="1">
    <citation type="journal article" date="2019" name="Nat. Med.">
        <title>A library of human gut bacterial isolates paired with longitudinal multiomics data enables mechanistic microbiome research.</title>
        <authorList>
            <person name="Poyet M."/>
            <person name="Groussin M."/>
            <person name="Gibbons S.M."/>
            <person name="Avila-Pacheco J."/>
            <person name="Jiang X."/>
            <person name="Kearney S.M."/>
            <person name="Perrotta A.R."/>
            <person name="Berdy B."/>
            <person name="Zhao S."/>
            <person name="Lieberman T.D."/>
            <person name="Swanson P.K."/>
            <person name="Smith M."/>
            <person name="Roesemann S."/>
            <person name="Alexander J.E."/>
            <person name="Rich S.A."/>
            <person name="Livny J."/>
            <person name="Vlamakis H."/>
            <person name="Clish C."/>
            <person name="Bullock K."/>
            <person name="Deik A."/>
            <person name="Scott J."/>
            <person name="Pierce K.A."/>
            <person name="Xavier R.J."/>
            <person name="Alm E.J."/>
        </authorList>
    </citation>
    <scope>NUCLEOTIDE SEQUENCE [LARGE SCALE GENOMIC DNA]</scope>
    <source>
        <strain evidence="1 2">BIOML-A2</strain>
    </source>
</reference>
<dbReference type="RefSeq" id="WP_108981880.1">
    <property type="nucleotide sequence ID" value="NZ_WKPR01000030.1"/>
</dbReference>
<evidence type="ECO:0000313" key="2">
    <source>
        <dbReference type="Proteomes" id="UP000434475"/>
    </source>
</evidence>
<protein>
    <submittedName>
        <fullName evidence="1">Uncharacterized protein</fullName>
    </submittedName>
</protein>
<organism evidence="1 2">
    <name type="scientific">Flavonifractor plautii</name>
    <name type="common">Fusobacterium plautii</name>
    <dbReference type="NCBI Taxonomy" id="292800"/>
    <lineage>
        <taxon>Bacteria</taxon>
        <taxon>Bacillati</taxon>
        <taxon>Bacillota</taxon>
        <taxon>Clostridia</taxon>
        <taxon>Eubacteriales</taxon>
        <taxon>Oscillospiraceae</taxon>
        <taxon>Flavonifractor</taxon>
    </lineage>
</organism>
<gene>
    <name evidence="1" type="ORF">GKE97_20970</name>
</gene>
<dbReference type="AlphaFoldDB" id="A0A6I2R5I4"/>
<sequence>MYCPKNIDIPAYEGYLKSCIASERERYAIAIARAEAHKAGYEEGISVALEGLRCSNYEKKLDDESYRQGINDFLYELGKELGIGSAGLREKNISLDEKAALMAEHIRLEFGAVAGDEG</sequence>
<evidence type="ECO:0000313" key="1">
    <source>
        <dbReference type="EMBL" id="MSB21954.1"/>
    </source>
</evidence>
<proteinExistence type="predicted"/>
<comment type="caution">
    <text evidence="1">The sequence shown here is derived from an EMBL/GenBank/DDBJ whole genome shotgun (WGS) entry which is preliminary data.</text>
</comment>
<dbReference type="EMBL" id="WKPR01000030">
    <property type="protein sequence ID" value="MSB21954.1"/>
    <property type="molecule type" value="Genomic_DNA"/>
</dbReference>